<proteinExistence type="predicted"/>
<accession>A0A0A9HLC0</accession>
<name>A0A0A9HLC0_ARUDO</name>
<reference evidence="1" key="2">
    <citation type="journal article" date="2015" name="Data Brief">
        <title>Shoot transcriptome of the giant reed, Arundo donax.</title>
        <authorList>
            <person name="Barrero R.A."/>
            <person name="Guerrero F.D."/>
            <person name="Moolhuijzen P."/>
            <person name="Goolsby J.A."/>
            <person name="Tidwell J."/>
            <person name="Bellgard S.E."/>
            <person name="Bellgard M.I."/>
        </authorList>
    </citation>
    <scope>NUCLEOTIDE SEQUENCE</scope>
    <source>
        <tissue evidence="1">Shoot tissue taken approximately 20 cm above the soil surface</tissue>
    </source>
</reference>
<dbReference type="AlphaFoldDB" id="A0A0A9HLC0"/>
<evidence type="ECO:0000313" key="1">
    <source>
        <dbReference type="EMBL" id="JAE35641.1"/>
    </source>
</evidence>
<reference evidence="1" key="1">
    <citation type="submission" date="2014-09" db="EMBL/GenBank/DDBJ databases">
        <authorList>
            <person name="Magalhaes I.L.F."/>
            <person name="Oliveira U."/>
            <person name="Santos F.R."/>
            <person name="Vidigal T.H.D.A."/>
            <person name="Brescovit A.D."/>
            <person name="Santos A.J."/>
        </authorList>
    </citation>
    <scope>NUCLEOTIDE SEQUENCE</scope>
    <source>
        <tissue evidence="1">Shoot tissue taken approximately 20 cm above the soil surface</tissue>
    </source>
</reference>
<protein>
    <submittedName>
        <fullName evidence="1">Uncharacterized protein</fullName>
    </submittedName>
</protein>
<dbReference type="EMBL" id="GBRH01162255">
    <property type="protein sequence ID" value="JAE35641.1"/>
    <property type="molecule type" value="Transcribed_RNA"/>
</dbReference>
<sequence>MPMPSEPETLSRCHRQIRLELCGEAAAGHLGHMHHPLAAMRAVEADEAPDICHPCDPPMAHLVQLRLYVPFLHVLAATALTSRERVPGGRLPRGPGR</sequence>
<organism evidence="1">
    <name type="scientific">Arundo donax</name>
    <name type="common">Giant reed</name>
    <name type="synonym">Donax arundinaceus</name>
    <dbReference type="NCBI Taxonomy" id="35708"/>
    <lineage>
        <taxon>Eukaryota</taxon>
        <taxon>Viridiplantae</taxon>
        <taxon>Streptophyta</taxon>
        <taxon>Embryophyta</taxon>
        <taxon>Tracheophyta</taxon>
        <taxon>Spermatophyta</taxon>
        <taxon>Magnoliopsida</taxon>
        <taxon>Liliopsida</taxon>
        <taxon>Poales</taxon>
        <taxon>Poaceae</taxon>
        <taxon>PACMAD clade</taxon>
        <taxon>Arundinoideae</taxon>
        <taxon>Arundineae</taxon>
        <taxon>Arundo</taxon>
    </lineage>
</organism>